<dbReference type="Gene3D" id="2.60.40.10">
    <property type="entry name" value="Immunoglobulins"/>
    <property type="match status" value="3"/>
</dbReference>
<dbReference type="PANTHER" id="PTHR13817:SF73">
    <property type="entry name" value="FIBRONECTIN TYPE-III DOMAIN-CONTAINING PROTEIN"/>
    <property type="match status" value="1"/>
</dbReference>
<evidence type="ECO:0000256" key="1">
    <source>
        <dbReference type="ARBA" id="ARBA00022737"/>
    </source>
</evidence>
<dbReference type="EMBL" id="CAJPWZ010001918">
    <property type="protein sequence ID" value="CAG2226572.1"/>
    <property type="molecule type" value="Genomic_DNA"/>
</dbReference>
<dbReference type="InterPro" id="IPR013783">
    <property type="entry name" value="Ig-like_fold"/>
</dbReference>
<sequence length="1004" mass="112799">MLHITSSTRQVRVTWSRVMLINFIYYTKGYDVFVQDYLFGTKTGKPAFDEVCSETTNQKALIMISKKENDNSIISMVNIIGVGNEDTVSLFSEHASASSDDHTNTLENYDDGYEKPYTTLVVQNRADEENWIITPTHVLTTEANIIESGHYTEINEDDYRQTILQENENSIISTVNVIGVDNTDTAAQSSGQSSRSFDNNIDTSEGYDDGSNIIVVTGGQIANKSAGAAAFYKALTPIDSEMNEVSYILTLLVIFVRSASGSASTSSKITVQGAIIRNGENIVRGVEGNDLNIVCNIVSGVPKIKSFMNIHGLQFTRVGNGSLTYHFKPSKKDNRKSFVCSAYSPLLDKPLSSRVLLDIQYAPLVKIIKKVTRKKLKLICNPRGNPDNYTFDDWEHWSEFKQHIRNVNGTPDGQLTFLKSNNNNSLHENDGIYKCKTSNGVYGINGRLYQKGSVLLNNKAPPIFVNANQPIQYGRYGEKTNLKVHLYNKYGTIQTTISKRNEILNIHGRQEKVQTQDMFHDINVTVSGIKITFLLTLGRIDDFTDYTITACNNKGCNVFTVKVTSNCRPESPQFVSNIDKNPKIHGKRSGPVVDNRQVRLSKILNNLNPKTRYQVRVLSKNEIGDSNQTAVTSVMTLGRPESPQLVSVIPYARYLEVVWDPGFDGGYQQTFFVEYRQESENTWKRSEPVVDNRQVRLSKILNNLNPKTRYQVRVFSKNEIGDSNQTAVTSVMTLAERPESPTNVSVIPYNRHLEVSWCPEFNGGYPQTFFIEYQQVTGEKWTRAGPIIDNLQTRMSNPLYNMTPNTQYLVRMFSRNEIGESNQTTVVAAMTLERTINLYRVKAVFVVLLIMIAVVLSKDVSVVVLIVLAVTIAVYGTITFFCLRRKEEDASDNYSPVEEEVRENFQVEPVDNLLYISSDDSILARAQNIRNQSILDTTVPSTSSEHQIYQMQLLNGGLVPTMRDAVIHGSVNRTIYSEIDLMAEPVAPLSSSESEYDESDDSDT</sequence>
<keyword evidence="1" id="KW-0677">Repeat</keyword>
<feature type="domain" description="Fibronectin type-III" evidence="3">
    <location>
        <begin position="737"/>
        <end position="834"/>
    </location>
</feature>
<dbReference type="Proteomes" id="UP000683360">
    <property type="component" value="Unassembled WGS sequence"/>
</dbReference>
<evidence type="ECO:0000259" key="3">
    <source>
        <dbReference type="PROSITE" id="PS50853"/>
    </source>
</evidence>
<dbReference type="SUPFAM" id="SSF48726">
    <property type="entry name" value="Immunoglobulin"/>
    <property type="match status" value="1"/>
</dbReference>
<gene>
    <name evidence="4" type="ORF">MEDL_39638</name>
</gene>
<proteinExistence type="predicted"/>
<dbReference type="AlphaFoldDB" id="A0A8S3T849"/>
<dbReference type="PROSITE" id="PS50853">
    <property type="entry name" value="FN3"/>
    <property type="match status" value="2"/>
</dbReference>
<accession>A0A8S3T849</accession>
<organism evidence="4 5">
    <name type="scientific">Mytilus edulis</name>
    <name type="common">Blue mussel</name>
    <dbReference type="NCBI Taxonomy" id="6550"/>
    <lineage>
        <taxon>Eukaryota</taxon>
        <taxon>Metazoa</taxon>
        <taxon>Spiralia</taxon>
        <taxon>Lophotrochozoa</taxon>
        <taxon>Mollusca</taxon>
        <taxon>Bivalvia</taxon>
        <taxon>Autobranchia</taxon>
        <taxon>Pteriomorphia</taxon>
        <taxon>Mytilida</taxon>
        <taxon>Mytiloidea</taxon>
        <taxon>Mytilidae</taxon>
        <taxon>Mytilinae</taxon>
        <taxon>Mytilus</taxon>
    </lineage>
</organism>
<dbReference type="PANTHER" id="PTHR13817">
    <property type="entry name" value="TITIN"/>
    <property type="match status" value="1"/>
</dbReference>
<evidence type="ECO:0000313" key="4">
    <source>
        <dbReference type="EMBL" id="CAG2226572.1"/>
    </source>
</evidence>
<evidence type="ECO:0000256" key="2">
    <source>
        <dbReference type="SAM" id="Phobius"/>
    </source>
</evidence>
<keyword evidence="2" id="KW-1133">Transmembrane helix</keyword>
<feature type="transmembrane region" description="Helical" evidence="2">
    <location>
        <begin position="862"/>
        <end position="883"/>
    </location>
</feature>
<dbReference type="Pfam" id="PF00041">
    <property type="entry name" value="fn3"/>
    <property type="match status" value="1"/>
</dbReference>
<dbReference type="InterPro" id="IPR050964">
    <property type="entry name" value="Striated_Muscle_Regulatory"/>
</dbReference>
<comment type="caution">
    <text evidence="4">The sequence shown here is derived from an EMBL/GenBank/DDBJ whole genome shotgun (WGS) entry which is preliminary data.</text>
</comment>
<dbReference type="InterPro" id="IPR036116">
    <property type="entry name" value="FN3_sf"/>
</dbReference>
<feature type="transmembrane region" description="Helical" evidence="2">
    <location>
        <begin position="839"/>
        <end position="856"/>
    </location>
</feature>
<reference evidence="4" key="1">
    <citation type="submission" date="2021-03" db="EMBL/GenBank/DDBJ databases">
        <authorList>
            <person name="Bekaert M."/>
        </authorList>
    </citation>
    <scope>NUCLEOTIDE SEQUENCE</scope>
</reference>
<dbReference type="OrthoDB" id="434099at2759"/>
<feature type="domain" description="Fibronectin type-III" evidence="3">
    <location>
        <begin position="639"/>
        <end position="736"/>
    </location>
</feature>
<keyword evidence="5" id="KW-1185">Reference proteome</keyword>
<name>A0A8S3T849_MYTED</name>
<keyword evidence="2" id="KW-0472">Membrane</keyword>
<dbReference type="CDD" id="cd00063">
    <property type="entry name" value="FN3"/>
    <property type="match status" value="2"/>
</dbReference>
<dbReference type="SUPFAM" id="SSF49265">
    <property type="entry name" value="Fibronectin type III"/>
    <property type="match status" value="2"/>
</dbReference>
<dbReference type="SMART" id="SM00060">
    <property type="entry name" value="FN3"/>
    <property type="match status" value="3"/>
</dbReference>
<dbReference type="InterPro" id="IPR036179">
    <property type="entry name" value="Ig-like_dom_sf"/>
</dbReference>
<keyword evidence="2" id="KW-0812">Transmembrane</keyword>
<evidence type="ECO:0000313" key="5">
    <source>
        <dbReference type="Proteomes" id="UP000683360"/>
    </source>
</evidence>
<protein>
    <submittedName>
        <fullName evidence="4">IGSF9B</fullName>
    </submittedName>
</protein>
<dbReference type="InterPro" id="IPR003961">
    <property type="entry name" value="FN3_dom"/>
</dbReference>